<evidence type="ECO:0000313" key="2">
    <source>
        <dbReference type="Proteomes" id="UP001624684"/>
    </source>
</evidence>
<organism evidence="1 2">
    <name type="scientific">Moraxella oculi</name>
    <dbReference type="NCBI Taxonomy" id="2940516"/>
    <lineage>
        <taxon>Bacteria</taxon>
        <taxon>Pseudomonadati</taxon>
        <taxon>Pseudomonadota</taxon>
        <taxon>Gammaproteobacteria</taxon>
        <taxon>Moraxellales</taxon>
        <taxon>Moraxellaceae</taxon>
        <taxon>Moraxella</taxon>
    </lineage>
</organism>
<comment type="caution">
    <text evidence="1">The sequence shown here is derived from an EMBL/GenBank/DDBJ whole genome shotgun (WGS) entry which is preliminary data.</text>
</comment>
<dbReference type="EMBL" id="JBJJXE010000007">
    <property type="protein sequence ID" value="MFL1732507.1"/>
    <property type="molecule type" value="Genomic_DNA"/>
</dbReference>
<sequence length="73" mass="8534">MNKNYTILAHCEQSKTSLDDIVNVMGILYDYTAKDNPLFERERINSLVFILWERLETAKKDLQTALELLEQGE</sequence>
<dbReference type="RefSeq" id="WP_407069099.1">
    <property type="nucleotide sequence ID" value="NZ_JBJJXE010000007.1"/>
</dbReference>
<protein>
    <submittedName>
        <fullName evidence="1">Uncharacterized protein</fullName>
    </submittedName>
</protein>
<reference evidence="1 2" key="1">
    <citation type="submission" date="2024-11" db="EMBL/GenBank/DDBJ databases">
        <title>First Report of Moraxella oculi in Brazil in an Infectious Bovine Keratoconjunctivitis Outbreak.</title>
        <authorList>
            <person name="Carvalho C.V."/>
            <person name="Domingues R."/>
            <person name="Coutinho C."/>
            <person name="Honorio N.T.B.S."/>
            <person name="Faza D.R.L.R."/>
            <person name="Carvalho W.A."/>
            <person name="Machado A.B.F."/>
            <person name="Martins M.F."/>
            <person name="Gaspar E.B."/>
        </authorList>
    </citation>
    <scope>NUCLEOTIDE SEQUENCE [LARGE SCALE GENOMIC DNA]</scope>
    <source>
        <strain evidence="1 2">2117LE</strain>
    </source>
</reference>
<proteinExistence type="predicted"/>
<gene>
    <name evidence="1" type="ORF">ACJHVH_05805</name>
</gene>
<keyword evidence="2" id="KW-1185">Reference proteome</keyword>
<dbReference type="Proteomes" id="UP001624684">
    <property type="component" value="Unassembled WGS sequence"/>
</dbReference>
<evidence type="ECO:0000313" key="1">
    <source>
        <dbReference type="EMBL" id="MFL1732507.1"/>
    </source>
</evidence>
<accession>A0ABW8UAK9</accession>
<name>A0ABW8UAK9_9GAMM</name>